<keyword evidence="8 10" id="KW-0472">Membrane</keyword>
<feature type="transmembrane region" description="Helical" evidence="10">
    <location>
        <begin position="192"/>
        <end position="212"/>
    </location>
</feature>
<organism evidence="11 12">
    <name type="scientific">Treponema ruminis</name>
    <dbReference type="NCBI Taxonomy" id="744515"/>
    <lineage>
        <taxon>Bacteria</taxon>
        <taxon>Pseudomonadati</taxon>
        <taxon>Spirochaetota</taxon>
        <taxon>Spirochaetia</taxon>
        <taxon>Spirochaetales</taxon>
        <taxon>Treponemataceae</taxon>
        <taxon>Treponema</taxon>
    </lineage>
</organism>
<evidence type="ECO:0000256" key="4">
    <source>
        <dbReference type="ARBA" id="ARBA00022475"/>
    </source>
</evidence>
<feature type="transmembrane region" description="Helical" evidence="10">
    <location>
        <begin position="313"/>
        <end position="334"/>
    </location>
</feature>
<gene>
    <name evidence="11" type="ORF">HNP76_001386</name>
</gene>
<dbReference type="InterPro" id="IPR050222">
    <property type="entry name" value="MATE_MdtK"/>
</dbReference>
<comment type="subcellular location">
    <subcellularLocation>
        <location evidence="1">Cell membrane</location>
        <topology evidence="1">Multi-pass membrane protein</topology>
    </subcellularLocation>
</comment>
<protein>
    <recommendedName>
        <fullName evidence="9">Multidrug-efflux transporter</fullName>
    </recommendedName>
</protein>
<dbReference type="RefSeq" id="WP_184658898.1">
    <property type="nucleotide sequence ID" value="NZ_CP031518.1"/>
</dbReference>
<feature type="transmembrane region" description="Helical" evidence="10">
    <location>
        <begin position="163"/>
        <end position="186"/>
    </location>
</feature>
<proteinExistence type="predicted"/>
<keyword evidence="4" id="KW-1003">Cell membrane</keyword>
<dbReference type="GO" id="GO:0005886">
    <property type="term" value="C:plasma membrane"/>
    <property type="evidence" value="ECO:0007669"/>
    <property type="project" value="UniProtKB-SubCell"/>
</dbReference>
<reference evidence="11 12" key="1">
    <citation type="submission" date="2020-08" db="EMBL/GenBank/DDBJ databases">
        <title>Genomic Encyclopedia of Type Strains, Phase IV (KMG-IV): sequencing the most valuable type-strain genomes for metagenomic binning, comparative biology and taxonomic classification.</title>
        <authorList>
            <person name="Goeker M."/>
        </authorList>
    </citation>
    <scope>NUCLEOTIDE SEQUENCE [LARGE SCALE GENOMIC DNA]</scope>
    <source>
        <strain evidence="11 12">DSM 103462</strain>
    </source>
</reference>
<feature type="transmembrane region" description="Helical" evidence="10">
    <location>
        <begin position="233"/>
        <end position="257"/>
    </location>
</feature>
<feature type="transmembrane region" description="Helical" evidence="10">
    <location>
        <begin position="91"/>
        <end position="112"/>
    </location>
</feature>
<feature type="transmembrane region" description="Helical" evidence="10">
    <location>
        <begin position="391"/>
        <end position="415"/>
    </location>
</feature>
<dbReference type="PANTHER" id="PTHR43298">
    <property type="entry name" value="MULTIDRUG RESISTANCE PROTEIN NORM-RELATED"/>
    <property type="match status" value="1"/>
</dbReference>
<keyword evidence="7" id="KW-0406">Ion transport</keyword>
<dbReference type="GO" id="GO:0006811">
    <property type="term" value="P:monoatomic ion transport"/>
    <property type="evidence" value="ECO:0007669"/>
    <property type="project" value="UniProtKB-KW"/>
</dbReference>
<feature type="transmembrane region" description="Helical" evidence="10">
    <location>
        <begin position="132"/>
        <end position="151"/>
    </location>
</feature>
<evidence type="ECO:0000256" key="5">
    <source>
        <dbReference type="ARBA" id="ARBA00022692"/>
    </source>
</evidence>
<name>A0A7W8G8V9_9SPIR</name>
<dbReference type="CDD" id="cd13138">
    <property type="entry name" value="MATE_yoeA_like"/>
    <property type="match status" value="1"/>
</dbReference>
<comment type="caution">
    <text evidence="11">The sequence shown here is derived from an EMBL/GenBank/DDBJ whole genome shotgun (WGS) entry which is preliminary data.</text>
</comment>
<accession>A0A7W8G8V9</accession>
<keyword evidence="12" id="KW-1185">Reference proteome</keyword>
<evidence type="ECO:0000256" key="6">
    <source>
        <dbReference type="ARBA" id="ARBA00022989"/>
    </source>
</evidence>
<evidence type="ECO:0000256" key="8">
    <source>
        <dbReference type="ARBA" id="ARBA00023136"/>
    </source>
</evidence>
<dbReference type="Proteomes" id="UP000518887">
    <property type="component" value="Unassembled WGS sequence"/>
</dbReference>
<evidence type="ECO:0000256" key="9">
    <source>
        <dbReference type="ARBA" id="ARBA00031636"/>
    </source>
</evidence>
<feature type="transmembrane region" description="Helical" evidence="10">
    <location>
        <begin position="421"/>
        <end position="439"/>
    </location>
</feature>
<keyword evidence="3" id="KW-0050">Antiport</keyword>
<dbReference type="AlphaFoldDB" id="A0A7W8G8V9"/>
<feature type="transmembrane region" description="Helical" evidence="10">
    <location>
        <begin position="354"/>
        <end position="379"/>
    </location>
</feature>
<dbReference type="NCBIfam" id="TIGR00797">
    <property type="entry name" value="matE"/>
    <property type="match status" value="1"/>
</dbReference>
<keyword evidence="6 10" id="KW-1133">Transmembrane helix</keyword>
<evidence type="ECO:0000256" key="7">
    <source>
        <dbReference type="ARBA" id="ARBA00023065"/>
    </source>
</evidence>
<dbReference type="InterPro" id="IPR002528">
    <property type="entry name" value="MATE_fam"/>
</dbReference>
<evidence type="ECO:0000256" key="1">
    <source>
        <dbReference type="ARBA" id="ARBA00004651"/>
    </source>
</evidence>
<evidence type="ECO:0000256" key="2">
    <source>
        <dbReference type="ARBA" id="ARBA00022448"/>
    </source>
</evidence>
<dbReference type="Pfam" id="PF01554">
    <property type="entry name" value="MatE"/>
    <property type="match status" value="2"/>
</dbReference>
<keyword evidence="5 10" id="KW-0812">Transmembrane</keyword>
<evidence type="ECO:0000256" key="10">
    <source>
        <dbReference type="SAM" id="Phobius"/>
    </source>
</evidence>
<dbReference type="EMBL" id="JACHFQ010000004">
    <property type="protein sequence ID" value="MBB5226018.1"/>
    <property type="molecule type" value="Genomic_DNA"/>
</dbReference>
<sequence length="456" mass="50025">MTKDLTIGHPLRIIFNFAVPVFFGYLFQQFYNLVDTIIVGQFLGVDALAAVGSTGSLNFFIIGFCMGVCSGFAIPVAQRFGAGDYSSMRQFIFNSWILVLIFSLVITSLSVIFCREMLVFLKTPENILDMSYSYFVIILAGIPVAFFYNILSGIIRSVGDSKTPLYFLIISACLNIALDLLFIAVLKMGIPGAAYATVISQAFSGILCFFYMRAKFEVLRLKKEEKVPSLKKCLALLGIGVPMGLQYSITAIGSVILQSSVNVLGSVYVASMATAQKISIFFSVPFDALGTTMATYGGQNVGAQKIERLNPGLFWGSAIGFVWSFMALAILFFFTDNLAVLFISKTESPETTAFVIRHVFYFLMANGCTYWLLTLVNVVRFMIQGMGFSRLAIFAGVFELIGRGVIGLVFVPLLGFQGACLASPLAWVLADAFLVPAYFSCRRKLITMYGIDKASK</sequence>
<dbReference type="PANTHER" id="PTHR43298:SF2">
    <property type="entry name" value="FMN_FAD EXPORTER YEEO-RELATED"/>
    <property type="match status" value="1"/>
</dbReference>
<feature type="transmembrane region" description="Helical" evidence="10">
    <location>
        <begin position="57"/>
        <end position="79"/>
    </location>
</feature>
<keyword evidence="2" id="KW-0813">Transport</keyword>
<dbReference type="PIRSF" id="PIRSF006603">
    <property type="entry name" value="DinF"/>
    <property type="match status" value="1"/>
</dbReference>
<evidence type="ECO:0000256" key="3">
    <source>
        <dbReference type="ARBA" id="ARBA00022449"/>
    </source>
</evidence>
<dbReference type="InterPro" id="IPR048279">
    <property type="entry name" value="MdtK-like"/>
</dbReference>
<feature type="transmembrane region" description="Helical" evidence="10">
    <location>
        <begin position="6"/>
        <end position="26"/>
    </location>
</feature>
<evidence type="ECO:0000313" key="11">
    <source>
        <dbReference type="EMBL" id="MBB5226018.1"/>
    </source>
</evidence>
<evidence type="ECO:0000313" key="12">
    <source>
        <dbReference type="Proteomes" id="UP000518887"/>
    </source>
</evidence>
<dbReference type="GO" id="GO:0015297">
    <property type="term" value="F:antiporter activity"/>
    <property type="evidence" value="ECO:0007669"/>
    <property type="project" value="UniProtKB-KW"/>
</dbReference>
<dbReference type="GO" id="GO:0042910">
    <property type="term" value="F:xenobiotic transmembrane transporter activity"/>
    <property type="evidence" value="ECO:0007669"/>
    <property type="project" value="InterPro"/>
</dbReference>